<dbReference type="InterPro" id="IPR017853">
    <property type="entry name" value="GH"/>
</dbReference>
<sequence length="152" mass="17540">MHVFSTKQPDLNWENPDVRKDLYEMVNWWLNKGIDGFRVDAISHIKKVPGLPDLPNPKNKKYVPSFKGHMNRPGIDKFLTEFADKTIHNYDVMTVGEANGVTVADAEQWVGEDKGYFDMIFQFEHLGLWEMSTKGGLDIRALKKTLTKWQKG</sequence>
<dbReference type="GO" id="GO:0009313">
    <property type="term" value="P:oligosaccharide catabolic process"/>
    <property type="evidence" value="ECO:0007669"/>
    <property type="project" value="TreeGrafter"/>
</dbReference>
<name>W4VQX9_9BACI</name>
<keyword evidence="1" id="KW-0378">Hydrolase</keyword>
<dbReference type="InterPro" id="IPR045857">
    <property type="entry name" value="O16G_dom_2"/>
</dbReference>
<dbReference type="eggNOG" id="COG0366">
    <property type="taxonomic scope" value="Bacteria"/>
</dbReference>
<dbReference type="PANTHER" id="PTHR10357:SF178">
    <property type="entry name" value="OLIGO-1,6-GLUCOSIDASE 3-RELATED"/>
    <property type="match status" value="1"/>
</dbReference>
<accession>W4VQX9</accession>
<dbReference type="Proteomes" id="UP000019102">
    <property type="component" value="Unassembled WGS sequence"/>
</dbReference>
<evidence type="ECO:0000259" key="2">
    <source>
        <dbReference type="Pfam" id="PF00128"/>
    </source>
</evidence>
<dbReference type="Gene3D" id="3.20.20.80">
    <property type="entry name" value="Glycosidases"/>
    <property type="match status" value="1"/>
</dbReference>
<dbReference type="GO" id="GO:0004556">
    <property type="term" value="F:alpha-amylase activity"/>
    <property type="evidence" value="ECO:0007669"/>
    <property type="project" value="TreeGrafter"/>
</dbReference>
<comment type="caution">
    <text evidence="3">The sequence shown here is derived from an EMBL/GenBank/DDBJ whole genome shotgun (WGS) entry which is preliminary data.</text>
</comment>
<dbReference type="SUPFAM" id="SSF51445">
    <property type="entry name" value="(Trans)glycosidases"/>
    <property type="match status" value="1"/>
</dbReference>
<keyword evidence="1" id="KW-0326">Glycosidase</keyword>
<evidence type="ECO:0000313" key="4">
    <source>
        <dbReference type="Proteomes" id="UP000019102"/>
    </source>
</evidence>
<dbReference type="EMBL" id="BAVS01000061">
    <property type="protein sequence ID" value="GAE95448.1"/>
    <property type="molecule type" value="Genomic_DNA"/>
</dbReference>
<dbReference type="Pfam" id="PF00128">
    <property type="entry name" value="Alpha-amylase"/>
    <property type="match status" value="1"/>
</dbReference>
<keyword evidence="4" id="KW-1185">Reference proteome</keyword>
<dbReference type="PANTHER" id="PTHR10357">
    <property type="entry name" value="ALPHA-AMYLASE FAMILY MEMBER"/>
    <property type="match status" value="1"/>
</dbReference>
<feature type="domain" description="Glycosyl hydrolase family 13 catalytic" evidence="2">
    <location>
        <begin position="1"/>
        <end position="151"/>
    </location>
</feature>
<reference evidence="3 4" key="1">
    <citation type="journal article" date="2014" name="Genome Announc.">
        <title>Draft Genome Sequence of the Boron-Tolerant and Moderately Halotolerant Bacterium Gracilibacillus boraciitolerans JCM 21714T.</title>
        <authorList>
            <person name="Ahmed I."/>
            <person name="Oshima K."/>
            <person name="Suda W."/>
            <person name="Kitamura K."/>
            <person name="Iida T."/>
            <person name="Ohmori Y."/>
            <person name="Fujiwara T."/>
            <person name="Hattori M."/>
            <person name="Ohkuma M."/>
        </authorList>
    </citation>
    <scope>NUCLEOTIDE SEQUENCE [LARGE SCALE GENOMIC DNA]</scope>
    <source>
        <strain evidence="3 4">JCM 21714</strain>
    </source>
</reference>
<dbReference type="STRING" id="1298598.JCM21714_4691"/>
<dbReference type="InterPro" id="IPR006047">
    <property type="entry name" value="GH13_cat_dom"/>
</dbReference>
<gene>
    <name evidence="3" type="ORF">JCM21714_4691</name>
</gene>
<evidence type="ECO:0000313" key="3">
    <source>
        <dbReference type="EMBL" id="GAE95448.1"/>
    </source>
</evidence>
<dbReference type="AlphaFoldDB" id="W4VQX9"/>
<organism evidence="3 4">
    <name type="scientific">Gracilibacillus boraciitolerans JCM 21714</name>
    <dbReference type="NCBI Taxonomy" id="1298598"/>
    <lineage>
        <taxon>Bacteria</taxon>
        <taxon>Bacillati</taxon>
        <taxon>Bacillota</taxon>
        <taxon>Bacilli</taxon>
        <taxon>Bacillales</taxon>
        <taxon>Bacillaceae</taxon>
        <taxon>Gracilibacillus</taxon>
    </lineage>
</organism>
<dbReference type="Gene3D" id="3.90.400.10">
    <property type="entry name" value="Oligo-1,6-glucosidase, Domain 2"/>
    <property type="match status" value="1"/>
</dbReference>
<protein>
    <submittedName>
        <fullName evidence="3">Alpha-glucosidase</fullName>
    </submittedName>
</protein>
<proteinExistence type="predicted"/>
<evidence type="ECO:0000256" key="1">
    <source>
        <dbReference type="ARBA" id="ARBA00023295"/>
    </source>
</evidence>